<comment type="caution">
    <text evidence="3">The sequence shown here is derived from an EMBL/GenBank/DDBJ whole genome shotgun (WGS) entry which is preliminary data.</text>
</comment>
<dbReference type="GO" id="GO:0000978">
    <property type="term" value="F:RNA polymerase II cis-regulatory region sequence-specific DNA binding"/>
    <property type="evidence" value="ECO:0007669"/>
    <property type="project" value="TreeGrafter"/>
</dbReference>
<gene>
    <name evidence="3" type="ORF">BpHYR1_000090</name>
</gene>
<evidence type="ECO:0000313" key="4">
    <source>
        <dbReference type="Proteomes" id="UP000276133"/>
    </source>
</evidence>
<dbReference type="EMBL" id="REGN01009678">
    <property type="protein sequence ID" value="RNA00601.1"/>
    <property type="molecule type" value="Genomic_DNA"/>
</dbReference>
<dbReference type="InterPro" id="IPR039779">
    <property type="entry name" value="RFX-like"/>
</dbReference>
<keyword evidence="3" id="KW-0238">DNA-binding</keyword>
<feature type="region of interest" description="Disordered" evidence="1">
    <location>
        <begin position="1"/>
        <end position="44"/>
    </location>
</feature>
<accession>A0A3M7PPB4</accession>
<dbReference type="Pfam" id="PF25340">
    <property type="entry name" value="BCD_RFX"/>
    <property type="match status" value="1"/>
</dbReference>
<proteinExistence type="predicted"/>
<evidence type="ECO:0000259" key="2">
    <source>
        <dbReference type="Pfam" id="PF25340"/>
    </source>
</evidence>
<feature type="compositionally biased region" description="Polar residues" evidence="1">
    <location>
        <begin position="1"/>
        <end position="15"/>
    </location>
</feature>
<protein>
    <submittedName>
        <fullName evidence="3">DNA-binding RFX2-like isoform X5</fullName>
    </submittedName>
</protein>
<dbReference type="PANTHER" id="PTHR12619:SF33">
    <property type="entry name" value="RFX, ISOFORM H"/>
    <property type="match status" value="1"/>
</dbReference>
<name>A0A3M7PPB4_BRAPC</name>
<keyword evidence="4" id="KW-1185">Reference proteome</keyword>
<organism evidence="3 4">
    <name type="scientific">Brachionus plicatilis</name>
    <name type="common">Marine rotifer</name>
    <name type="synonym">Brachionus muelleri</name>
    <dbReference type="NCBI Taxonomy" id="10195"/>
    <lineage>
        <taxon>Eukaryota</taxon>
        <taxon>Metazoa</taxon>
        <taxon>Spiralia</taxon>
        <taxon>Gnathifera</taxon>
        <taxon>Rotifera</taxon>
        <taxon>Eurotatoria</taxon>
        <taxon>Monogononta</taxon>
        <taxon>Pseudotrocha</taxon>
        <taxon>Ploima</taxon>
        <taxon>Brachionidae</taxon>
        <taxon>Brachionus</taxon>
    </lineage>
</organism>
<evidence type="ECO:0000313" key="3">
    <source>
        <dbReference type="EMBL" id="RNA00601.1"/>
    </source>
</evidence>
<dbReference type="PANTHER" id="PTHR12619">
    <property type="entry name" value="RFX TRANSCRIPTION FACTOR FAMILY"/>
    <property type="match status" value="1"/>
</dbReference>
<dbReference type="GO" id="GO:0000981">
    <property type="term" value="F:DNA-binding transcription factor activity, RNA polymerase II-specific"/>
    <property type="evidence" value="ECO:0007669"/>
    <property type="project" value="TreeGrafter"/>
</dbReference>
<sequence length="390" mass="44834">MTVVLSSANKNQTAHRANKTEHNNNNNNNNNKAYVSYPEPHEQQPLVKQAHSDQDLNQLSLAETNPYRNFGHISTDGLEGGAVAGHELLRFEDLYKKQCERIVDAITSLKFESIRDIWLGFWRAALPSAAVHTDYESQMSSHKFYSLCELPQVVDYVKHADHEFYQFCIEILIPDVLGSLPHNLVQNIRALSKNVDSWLRQALCNCPERMRQVKLAIINTFSMTLRRYTSLNHLAQTVKNSLQNETILGQMLNDINRVDFNYIREQAKWICGCDERLVTRLEAEFKASLRNHGQWSLDAWIGWLDSTATSALLEHEGTHNYAKMARQFLLKWTFMCSSIVRDLTLRSAPTFGSFHLIRLLYDEYMCYLIEIKIAGQLKQSPLATMCNSDC</sequence>
<dbReference type="STRING" id="10195.A0A3M7PPB4"/>
<evidence type="ECO:0000256" key="1">
    <source>
        <dbReference type="SAM" id="MobiDB-lite"/>
    </source>
</evidence>
<dbReference type="OrthoDB" id="10056949at2759"/>
<dbReference type="AlphaFoldDB" id="A0A3M7PPB4"/>
<dbReference type="Proteomes" id="UP000276133">
    <property type="component" value="Unassembled WGS sequence"/>
</dbReference>
<feature type="domain" description="RFX1-4/6/8-like BCD" evidence="2">
    <location>
        <begin position="91"/>
        <end position="374"/>
    </location>
</feature>
<reference evidence="3 4" key="1">
    <citation type="journal article" date="2018" name="Sci. Rep.">
        <title>Genomic signatures of local adaptation to the degree of environmental predictability in rotifers.</title>
        <authorList>
            <person name="Franch-Gras L."/>
            <person name="Hahn C."/>
            <person name="Garcia-Roger E.M."/>
            <person name="Carmona M.J."/>
            <person name="Serra M."/>
            <person name="Gomez A."/>
        </authorList>
    </citation>
    <scope>NUCLEOTIDE SEQUENCE [LARGE SCALE GENOMIC DNA]</scope>
    <source>
        <strain evidence="3">HYR1</strain>
    </source>
</reference>
<dbReference type="InterPro" id="IPR057321">
    <property type="entry name" value="RFX1-4/6/8-like_BCD"/>
</dbReference>